<accession>A0AA87ZNT5</accession>
<dbReference type="EMBL" id="BTGU01000007">
    <property type="protein sequence ID" value="GMN37372.1"/>
    <property type="molecule type" value="Genomic_DNA"/>
</dbReference>
<dbReference type="InterPro" id="IPR000073">
    <property type="entry name" value="AB_hydrolase_1"/>
</dbReference>
<keyword evidence="3" id="KW-1185">Reference proteome</keyword>
<dbReference type="SUPFAM" id="SSF53474">
    <property type="entry name" value="alpha/beta-Hydrolases"/>
    <property type="match status" value="1"/>
</dbReference>
<organism evidence="2 3">
    <name type="scientific">Ficus carica</name>
    <name type="common">Common fig</name>
    <dbReference type="NCBI Taxonomy" id="3494"/>
    <lineage>
        <taxon>Eukaryota</taxon>
        <taxon>Viridiplantae</taxon>
        <taxon>Streptophyta</taxon>
        <taxon>Embryophyta</taxon>
        <taxon>Tracheophyta</taxon>
        <taxon>Spermatophyta</taxon>
        <taxon>Magnoliopsida</taxon>
        <taxon>eudicotyledons</taxon>
        <taxon>Gunneridae</taxon>
        <taxon>Pentapetalae</taxon>
        <taxon>rosids</taxon>
        <taxon>fabids</taxon>
        <taxon>Rosales</taxon>
        <taxon>Moraceae</taxon>
        <taxon>Ficeae</taxon>
        <taxon>Ficus</taxon>
    </lineage>
</organism>
<dbReference type="PANTHER" id="PTHR43139">
    <property type="entry name" value="SI:DKEY-122A22.2"/>
    <property type="match status" value="1"/>
</dbReference>
<protein>
    <recommendedName>
        <fullName evidence="1">AB hydrolase-1 domain-containing protein</fullName>
    </recommendedName>
</protein>
<dbReference type="InterPro" id="IPR029058">
    <property type="entry name" value="AB_hydrolase_fold"/>
</dbReference>
<dbReference type="PANTHER" id="PTHR43139:SF22">
    <property type="entry name" value="AB HYDROLASE-1 DOMAIN-CONTAINING PROTEIN"/>
    <property type="match status" value="1"/>
</dbReference>
<dbReference type="Proteomes" id="UP001187192">
    <property type="component" value="Unassembled WGS sequence"/>
</dbReference>
<sequence length="242" mass="26624">MPLSLSPIAKKLSPSLASTPKDTGTHRRQHGRALLRFYGLTSQTVEINPGTVIHFWTPSPVMIKSYKNRQAKLATKPSLVFLHGFAGTGVLTWLPQIMAFAGKYSVFLPDLLFFGGSTTDSPNRSPKFHAECLAKGLKLLGVESCTVVGCSYGGIVGSKMAESDPKLVRCLVLSNSNVGATESQSKAVFERVRVGSWPELLLPETVEGLKVLLGFVIRKRPWLPDWAYGHYLEVFLNNFLKF</sequence>
<dbReference type="Pfam" id="PF00561">
    <property type="entry name" value="Abhydrolase_1"/>
    <property type="match status" value="1"/>
</dbReference>
<dbReference type="AlphaFoldDB" id="A0AA87ZNT5"/>
<name>A0AA87ZNT5_FICCA</name>
<evidence type="ECO:0000313" key="2">
    <source>
        <dbReference type="EMBL" id="GMN37372.1"/>
    </source>
</evidence>
<reference evidence="2" key="1">
    <citation type="submission" date="2023-07" db="EMBL/GenBank/DDBJ databases">
        <title>draft genome sequence of fig (Ficus carica).</title>
        <authorList>
            <person name="Takahashi T."/>
            <person name="Nishimura K."/>
        </authorList>
    </citation>
    <scope>NUCLEOTIDE SEQUENCE</scope>
</reference>
<gene>
    <name evidence="2" type="ORF">TIFTF001_006753</name>
</gene>
<dbReference type="InterPro" id="IPR052370">
    <property type="entry name" value="Meta-cleavage_hydrolase"/>
</dbReference>
<proteinExistence type="predicted"/>
<evidence type="ECO:0000313" key="3">
    <source>
        <dbReference type="Proteomes" id="UP001187192"/>
    </source>
</evidence>
<evidence type="ECO:0000259" key="1">
    <source>
        <dbReference type="Pfam" id="PF00561"/>
    </source>
</evidence>
<feature type="domain" description="AB hydrolase-1" evidence="1">
    <location>
        <begin position="77"/>
        <end position="177"/>
    </location>
</feature>
<dbReference type="Gene3D" id="3.40.50.1820">
    <property type="entry name" value="alpha/beta hydrolase"/>
    <property type="match status" value="1"/>
</dbReference>
<comment type="caution">
    <text evidence="2">The sequence shown here is derived from an EMBL/GenBank/DDBJ whole genome shotgun (WGS) entry which is preliminary data.</text>
</comment>